<organism evidence="2 3">
    <name type="scientific">Streptomyces gilvifuscus</name>
    <dbReference type="NCBI Taxonomy" id="1550617"/>
    <lineage>
        <taxon>Bacteria</taxon>
        <taxon>Bacillati</taxon>
        <taxon>Actinomycetota</taxon>
        <taxon>Actinomycetes</taxon>
        <taxon>Kitasatosporales</taxon>
        <taxon>Streptomycetaceae</taxon>
        <taxon>Streptomyces</taxon>
    </lineage>
</organism>
<protein>
    <submittedName>
        <fullName evidence="2">AAA family ATPase</fullName>
    </submittedName>
</protein>
<comment type="caution">
    <text evidence="2">The sequence shown here is derived from an EMBL/GenBank/DDBJ whole genome shotgun (WGS) entry which is preliminary data.</text>
</comment>
<sequence>MRHNPGDRMFISAVYIRFFRSFNFDYLRKASDTFKPDPWDVLDSDDLKYPFVKVSLEEGVTTVVGANESGKSQLLAAVQRALTGRHIERGDFCRYSQFFAVNKAMAYPDFGLRFDRLQRTDRDAVLQACGKEEGDDFNTFLMFRIGTQQPVVYLPEGSGWSRHPVEDSGPLEDILPRSFEIDAHTALPQSVPVEHLAGRHSTLRTRSRSARRAFVRTIFDNADLFTSPEQLATVAPNLTSAFSTANQPDEGHDKQLALADQLLLKVAKIDRTAFQELLTAVEEGKEGFANGIVERMNRQLAQSLNFPKWWTQDNQFQLQMTLRDQDLVFTIKDRTGTEYSANERSHGLKYFLSYFIQYLAHEPPASGQREVLLMDEPDAYLSGSGQQDLLRIFEDFAYPADPDRPACQVVYVTHSPFLIDKNHGERIRVLEKGEGDEGTRVVRNASRNHYEPLRSAFGSFVGETTFISNCNLMCEGMSDQILLAGMSTRLRRLKTSTLEHLDLNTLTLVPAGSAPHVPYLVYLARGRDVDRPAVIVLLDGDRSGDDARKKLRRGPHGKPLIDDDLVLQLNQLPAQQLTSPRPHGVVAIEDLIPLQVGVAAVKRYATAFLPPDDAEKLSDLQVDDVAFDGDEGTHDALENAAARKLDGFHLDKVGLARNILDVLTHEEDALSDAIAVLDNNFRVLFRELGARQRRALREITTERTTSKIKRLRNSFLLDHPASATREQATLLLEDIDASLDHSVDADDLRSQLLTVRRTFALDEEPRDPIDDFAAFQEALQNLAYRPVNAAQEP</sequence>
<dbReference type="PANTHER" id="PTHR43581:SF2">
    <property type="entry name" value="EXCINUCLEASE ATPASE SUBUNIT"/>
    <property type="match status" value="1"/>
</dbReference>
<dbReference type="Proteomes" id="UP001221328">
    <property type="component" value="Unassembled WGS sequence"/>
</dbReference>
<evidence type="ECO:0000313" key="3">
    <source>
        <dbReference type="Proteomes" id="UP001221328"/>
    </source>
</evidence>
<feature type="domain" description="ATPase AAA-type core" evidence="1">
    <location>
        <begin position="60"/>
        <end position="420"/>
    </location>
</feature>
<dbReference type="PANTHER" id="PTHR43581">
    <property type="entry name" value="ATP/GTP PHOSPHATASE"/>
    <property type="match status" value="1"/>
</dbReference>
<proteinExistence type="predicted"/>
<dbReference type="Pfam" id="PF13304">
    <property type="entry name" value="AAA_21"/>
    <property type="match status" value="1"/>
</dbReference>
<reference evidence="2 3" key="1">
    <citation type="journal article" date="2015" name="Int. J. Syst. Evol. Microbiol.">
        <title>Streptomyces gilvifuscus sp. nov., an actinomycete that produces antibacterial compounds isolated from soil.</title>
        <authorList>
            <person name="Nguyen T.M."/>
            <person name="Kim J."/>
        </authorList>
    </citation>
    <scope>NUCLEOTIDE SEQUENCE [LARGE SCALE GENOMIC DNA]</scope>
    <source>
        <strain evidence="2 3">T113</strain>
    </source>
</reference>
<dbReference type="EMBL" id="JAQOSK010000022">
    <property type="protein sequence ID" value="MDC2960428.1"/>
    <property type="molecule type" value="Genomic_DNA"/>
</dbReference>
<evidence type="ECO:0000259" key="1">
    <source>
        <dbReference type="Pfam" id="PF13304"/>
    </source>
</evidence>
<dbReference type="CDD" id="cd00267">
    <property type="entry name" value="ABC_ATPase"/>
    <property type="match status" value="1"/>
</dbReference>
<dbReference type="RefSeq" id="WP_272178597.1">
    <property type="nucleotide sequence ID" value="NZ_JAQOSK010000022.1"/>
</dbReference>
<dbReference type="InterPro" id="IPR051396">
    <property type="entry name" value="Bact_Antivir_Def_Nuclease"/>
</dbReference>
<dbReference type="Gene3D" id="3.40.50.300">
    <property type="entry name" value="P-loop containing nucleotide triphosphate hydrolases"/>
    <property type="match status" value="1"/>
</dbReference>
<gene>
    <name evidence="2" type="ORF">PO587_38995</name>
</gene>
<dbReference type="InterPro" id="IPR027417">
    <property type="entry name" value="P-loop_NTPase"/>
</dbReference>
<keyword evidence="3" id="KW-1185">Reference proteome</keyword>
<dbReference type="InterPro" id="IPR003959">
    <property type="entry name" value="ATPase_AAA_core"/>
</dbReference>
<name>A0ABT5G6G9_9ACTN</name>
<evidence type="ECO:0000313" key="2">
    <source>
        <dbReference type="EMBL" id="MDC2960428.1"/>
    </source>
</evidence>
<accession>A0ABT5G6G9</accession>
<dbReference type="SUPFAM" id="SSF52540">
    <property type="entry name" value="P-loop containing nucleoside triphosphate hydrolases"/>
    <property type="match status" value="1"/>
</dbReference>